<proteinExistence type="predicted"/>
<name>A0ACC2LLM4_PERAE</name>
<comment type="caution">
    <text evidence="1">The sequence shown here is derived from an EMBL/GenBank/DDBJ whole genome shotgun (WGS) entry which is preliminary data.</text>
</comment>
<gene>
    <name evidence="1" type="ORF">MRB53_027698</name>
</gene>
<sequence>MNPPHRLTPENTRPKQYNPKLTIQTHIDMANLLVISFPFHGSINPTLEFSRRLARAGARVTFLTSVSAYRRIIDPPPMDGLSYASFSDGYDDGFNPQFNKDSTKAKDAPDFLAQFSQAGARKVRELVRTFRDEGSHVTYIVYRFHMTWAADVAREMQIPSAALWIQPATVLAVYYHYFHGYDHLINKVEIDPEFLVELPNLPLLASKDLPSFLLPSDPHSDIREAFQKQFNTFDEEGKESKSKPRVLVNSFDELEREALGSVDQLDLIPIGPLISSTAKKTSSGSDYMEWLDSRPVSSVVYVSFGSIISPCKRQMEEILNGLLETRHPFLWIIRGSDTGEILNRVDESGEGLAVPWCSQVEVLAHPSTGCFVTHCGWNSTSESLAMGVPMVCFPQFTDQATNAKLVEDVWKMGVRVKVNGDGVLEGGELRRCLEEVMAAEEMRKNASKWKDLVRGAVGEGGSSDRNIRAFVEECEEVAAVDWIYFIFPILSSLEQFGILDEEIKVGKPKPRVLVNTFDSLEREEIGSVDQRDLICIGPLIPAQPKKRSSKYYMEWLDSRPVSSVVYVSFGSITCPPKLQVEEILNGLWRPSTRSCGSLEDPIPDPAERFGVGWMSLEKGWWFFGALKWRFWRTGRRWTDQMTNAKLVEDVWKAGARVKVNEDRVLEGGELKRCLEEVMGGEEMKKNARKWKDLTRESVAEGGSSDLGTRAFVEEIRGVGLF</sequence>
<dbReference type="Proteomes" id="UP001234297">
    <property type="component" value="Chromosome 8"/>
</dbReference>
<dbReference type="EMBL" id="CM056816">
    <property type="protein sequence ID" value="KAJ8634362.1"/>
    <property type="molecule type" value="Genomic_DNA"/>
</dbReference>
<evidence type="ECO:0000313" key="1">
    <source>
        <dbReference type="EMBL" id="KAJ8634362.1"/>
    </source>
</evidence>
<protein>
    <submittedName>
        <fullName evidence="1">Uncharacterized protein</fullName>
    </submittedName>
</protein>
<keyword evidence="2" id="KW-1185">Reference proteome</keyword>
<reference evidence="1 2" key="1">
    <citation type="journal article" date="2022" name="Hortic Res">
        <title>A haplotype resolved chromosomal level avocado genome allows analysis of novel avocado genes.</title>
        <authorList>
            <person name="Nath O."/>
            <person name="Fletcher S.J."/>
            <person name="Hayward A."/>
            <person name="Shaw L.M."/>
            <person name="Masouleh A.K."/>
            <person name="Furtado A."/>
            <person name="Henry R.J."/>
            <person name="Mitter N."/>
        </authorList>
    </citation>
    <scope>NUCLEOTIDE SEQUENCE [LARGE SCALE GENOMIC DNA]</scope>
    <source>
        <strain evidence="2">cv. Hass</strain>
    </source>
</reference>
<evidence type="ECO:0000313" key="2">
    <source>
        <dbReference type="Proteomes" id="UP001234297"/>
    </source>
</evidence>
<accession>A0ACC2LLM4</accession>
<organism evidence="1 2">
    <name type="scientific">Persea americana</name>
    <name type="common">Avocado</name>
    <dbReference type="NCBI Taxonomy" id="3435"/>
    <lineage>
        <taxon>Eukaryota</taxon>
        <taxon>Viridiplantae</taxon>
        <taxon>Streptophyta</taxon>
        <taxon>Embryophyta</taxon>
        <taxon>Tracheophyta</taxon>
        <taxon>Spermatophyta</taxon>
        <taxon>Magnoliopsida</taxon>
        <taxon>Magnoliidae</taxon>
        <taxon>Laurales</taxon>
        <taxon>Lauraceae</taxon>
        <taxon>Persea</taxon>
    </lineage>
</organism>